<organism evidence="2 3">
    <name type="scientific">Liparis tanakae</name>
    <name type="common">Tanaka's snailfish</name>
    <dbReference type="NCBI Taxonomy" id="230148"/>
    <lineage>
        <taxon>Eukaryota</taxon>
        <taxon>Metazoa</taxon>
        <taxon>Chordata</taxon>
        <taxon>Craniata</taxon>
        <taxon>Vertebrata</taxon>
        <taxon>Euteleostomi</taxon>
        <taxon>Actinopterygii</taxon>
        <taxon>Neopterygii</taxon>
        <taxon>Teleostei</taxon>
        <taxon>Neoteleostei</taxon>
        <taxon>Acanthomorphata</taxon>
        <taxon>Eupercaria</taxon>
        <taxon>Perciformes</taxon>
        <taxon>Cottioidei</taxon>
        <taxon>Cottales</taxon>
        <taxon>Liparidae</taxon>
        <taxon>Liparis</taxon>
    </lineage>
</organism>
<dbReference type="AlphaFoldDB" id="A0A4Z2FIJ7"/>
<proteinExistence type="predicted"/>
<sequence>MNKRPDRWTEAARASPPPRLTGENLSSCAGRSALGRPSVPLGSGVLAAAGKEAADVSRCKMCKSVTPPPTSPVSYSSSPSFSCSSTTLAKLLALEEERERSCASGMDGALQHIARLHTWVTPSAHTAQRSPSEEVICAALVKRDSGVLASVPDRLSSEKCVPSSVLMVLGDTSRLQGGDGDVKHYSHFRLKFNHRHCDTTSVGCLASTLTHQCASADAAIVLPSIIDPLVSKTAVQQELASRESPLLTADVLF</sequence>
<comment type="caution">
    <text evidence="2">The sequence shown here is derived from an EMBL/GenBank/DDBJ whole genome shotgun (WGS) entry which is preliminary data.</text>
</comment>
<protein>
    <submittedName>
        <fullName evidence="2">Uncharacterized protein</fullName>
    </submittedName>
</protein>
<gene>
    <name evidence="2" type="ORF">EYF80_049065</name>
</gene>
<dbReference type="Proteomes" id="UP000314294">
    <property type="component" value="Unassembled WGS sequence"/>
</dbReference>
<feature type="region of interest" description="Disordered" evidence="1">
    <location>
        <begin position="1"/>
        <end position="42"/>
    </location>
</feature>
<keyword evidence="3" id="KW-1185">Reference proteome</keyword>
<evidence type="ECO:0000313" key="2">
    <source>
        <dbReference type="EMBL" id="TNN40771.1"/>
    </source>
</evidence>
<name>A0A4Z2FIJ7_9TELE</name>
<evidence type="ECO:0000256" key="1">
    <source>
        <dbReference type="SAM" id="MobiDB-lite"/>
    </source>
</evidence>
<reference evidence="2 3" key="1">
    <citation type="submission" date="2019-03" db="EMBL/GenBank/DDBJ databases">
        <title>First draft genome of Liparis tanakae, snailfish: a comprehensive survey of snailfish specific genes.</title>
        <authorList>
            <person name="Kim W."/>
            <person name="Song I."/>
            <person name="Jeong J.-H."/>
            <person name="Kim D."/>
            <person name="Kim S."/>
            <person name="Ryu S."/>
            <person name="Song J.Y."/>
            <person name="Lee S.K."/>
        </authorList>
    </citation>
    <scope>NUCLEOTIDE SEQUENCE [LARGE SCALE GENOMIC DNA]</scope>
    <source>
        <tissue evidence="2">Muscle</tissue>
    </source>
</reference>
<dbReference type="EMBL" id="SRLO01001161">
    <property type="protein sequence ID" value="TNN40771.1"/>
    <property type="molecule type" value="Genomic_DNA"/>
</dbReference>
<accession>A0A4Z2FIJ7</accession>
<feature type="compositionally biased region" description="Basic and acidic residues" evidence="1">
    <location>
        <begin position="1"/>
        <end position="10"/>
    </location>
</feature>
<evidence type="ECO:0000313" key="3">
    <source>
        <dbReference type="Proteomes" id="UP000314294"/>
    </source>
</evidence>